<gene>
    <name evidence="3" type="primary">coaE</name>
    <name evidence="5" type="ORF">IAD22_01105</name>
</gene>
<dbReference type="HAMAP" id="MF_00376">
    <property type="entry name" value="Dephospho_CoA_kinase"/>
    <property type="match status" value="1"/>
</dbReference>
<protein>
    <recommendedName>
        <fullName evidence="3 4">Dephospho-CoA kinase</fullName>
        <ecNumber evidence="3 4">2.7.1.24</ecNumber>
    </recommendedName>
    <alternativeName>
        <fullName evidence="3">Dephosphocoenzyme A kinase</fullName>
    </alternativeName>
</protein>
<dbReference type="PANTHER" id="PTHR10695">
    <property type="entry name" value="DEPHOSPHO-COA KINASE-RELATED"/>
    <property type="match status" value="1"/>
</dbReference>
<dbReference type="PROSITE" id="PS51219">
    <property type="entry name" value="DPCK"/>
    <property type="match status" value="1"/>
</dbReference>
<dbReference type="GO" id="GO:0004140">
    <property type="term" value="F:dephospho-CoA kinase activity"/>
    <property type="evidence" value="ECO:0007669"/>
    <property type="project" value="UniProtKB-UniRule"/>
</dbReference>
<dbReference type="SUPFAM" id="SSF52540">
    <property type="entry name" value="P-loop containing nucleoside triphosphate hydrolases"/>
    <property type="match status" value="1"/>
</dbReference>
<evidence type="ECO:0000313" key="6">
    <source>
        <dbReference type="Proteomes" id="UP000824118"/>
    </source>
</evidence>
<proteinExistence type="inferred from homology"/>
<keyword evidence="3" id="KW-0963">Cytoplasm</keyword>
<dbReference type="GO" id="GO:0005524">
    <property type="term" value="F:ATP binding"/>
    <property type="evidence" value="ECO:0007669"/>
    <property type="project" value="UniProtKB-UniRule"/>
</dbReference>
<evidence type="ECO:0000256" key="2">
    <source>
        <dbReference type="ARBA" id="ARBA00022840"/>
    </source>
</evidence>
<evidence type="ECO:0000256" key="3">
    <source>
        <dbReference type="HAMAP-Rule" id="MF_00376"/>
    </source>
</evidence>
<comment type="function">
    <text evidence="3">Catalyzes the phosphorylation of the 3'-hydroxyl group of dephosphocoenzyme A to form coenzyme A.</text>
</comment>
<comment type="catalytic activity">
    <reaction evidence="3">
        <text>3'-dephospho-CoA + ATP = ADP + CoA + H(+)</text>
        <dbReference type="Rhea" id="RHEA:18245"/>
        <dbReference type="ChEBI" id="CHEBI:15378"/>
        <dbReference type="ChEBI" id="CHEBI:30616"/>
        <dbReference type="ChEBI" id="CHEBI:57287"/>
        <dbReference type="ChEBI" id="CHEBI:57328"/>
        <dbReference type="ChEBI" id="CHEBI:456216"/>
        <dbReference type="EC" id="2.7.1.24"/>
    </reaction>
</comment>
<organism evidence="5 6">
    <name type="scientific">Candidatus Limousia pullorum</name>
    <dbReference type="NCBI Taxonomy" id="2840860"/>
    <lineage>
        <taxon>Bacteria</taxon>
        <taxon>Bacillati</taxon>
        <taxon>Bacillota</taxon>
        <taxon>Clostridia</taxon>
        <taxon>Eubacteriales</taxon>
        <taxon>Oscillospiraceae</taxon>
        <taxon>Oscillospiraceae incertae sedis</taxon>
        <taxon>Candidatus Limousia</taxon>
    </lineage>
</organism>
<comment type="caution">
    <text evidence="3">Lacks conserved residue(s) required for the propagation of feature annotation.</text>
</comment>
<dbReference type="PANTHER" id="PTHR10695:SF46">
    <property type="entry name" value="BIFUNCTIONAL COENZYME A SYNTHASE-RELATED"/>
    <property type="match status" value="1"/>
</dbReference>
<dbReference type="InterPro" id="IPR027417">
    <property type="entry name" value="P-loop_NTPase"/>
</dbReference>
<keyword evidence="3" id="KW-0173">Coenzyme A biosynthesis</keyword>
<dbReference type="InterPro" id="IPR001977">
    <property type="entry name" value="Depp_CoAkinase"/>
</dbReference>
<evidence type="ECO:0000256" key="4">
    <source>
        <dbReference type="NCBIfam" id="TIGR00152"/>
    </source>
</evidence>
<comment type="pathway">
    <text evidence="3">Cofactor biosynthesis; coenzyme A biosynthesis; CoA from (R)-pantothenate: step 5/5.</text>
</comment>
<keyword evidence="3 5" id="KW-0418">Kinase</keyword>
<dbReference type="EMBL" id="DVNG01000015">
    <property type="protein sequence ID" value="HIU49599.1"/>
    <property type="molecule type" value="Genomic_DNA"/>
</dbReference>
<dbReference type="AlphaFoldDB" id="A0A9D1LX22"/>
<dbReference type="EC" id="2.7.1.24" evidence="3 4"/>
<name>A0A9D1LX22_9FIRM</name>
<dbReference type="GO" id="GO:0005737">
    <property type="term" value="C:cytoplasm"/>
    <property type="evidence" value="ECO:0007669"/>
    <property type="project" value="UniProtKB-SubCell"/>
</dbReference>
<dbReference type="Proteomes" id="UP000824118">
    <property type="component" value="Unassembled WGS sequence"/>
</dbReference>
<dbReference type="NCBIfam" id="TIGR00152">
    <property type="entry name" value="dephospho-CoA kinase"/>
    <property type="match status" value="1"/>
</dbReference>
<reference evidence="5" key="1">
    <citation type="submission" date="2020-10" db="EMBL/GenBank/DDBJ databases">
        <authorList>
            <person name="Gilroy R."/>
        </authorList>
    </citation>
    <scope>NUCLEOTIDE SEQUENCE</scope>
    <source>
        <strain evidence="5">ChiGjej1B1-1684</strain>
    </source>
</reference>
<dbReference type="Gene3D" id="3.40.50.300">
    <property type="entry name" value="P-loop containing nucleotide triphosphate hydrolases"/>
    <property type="match status" value="1"/>
</dbReference>
<evidence type="ECO:0000313" key="5">
    <source>
        <dbReference type="EMBL" id="HIU49599.1"/>
    </source>
</evidence>
<comment type="caution">
    <text evidence="5">The sequence shown here is derived from an EMBL/GenBank/DDBJ whole genome shotgun (WGS) entry which is preliminary data.</text>
</comment>
<accession>A0A9D1LX22</accession>
<dbReference type="Pfam" id="PF01121">
    <property type="entry name" value="CoaE"/>
    <property type="match status" value="1"/>
</dbReference>
<dbReference type="CDD" id="cd02022">
    <property type="entry name" value="DPCK"/>
    <property type="match status" value="1"/>
</dbReference>
<evidence type="ECO:0000256" key="1">
    <source>
        <dbReference type="ARBA" id="ARBA00022741"/>
    </source>
</evidence>
<sequence length="202" mass="22326">MRKYNLVGLTGQTGAGKGVVSSVFKENGWAVIDADKLAREALAPNSPALYGLCAAFGNDIIKGDGSLDRPLLAKRAFSSRENTDTLNALTHPYILQLVLKNIEHLVSQGIKNILYDAPQLIESGSHLLCDHVITVLAKENIRLERIMKRDSLSRENALLRIKAQHEEAFYIENSDTVIENNGSQENIKQTAFNLQNDLKKGE</sequence>
<reference evidence="5" key="2">
    <citation type="journal article" date="2021" name="PeerJ">
        <title>Extensive microbial diversity within the chicken gut microbiome revealed by metagenomics and culture.</title>
        <authorList>
            <person name="Gilroy R."/>
            <person name="Ravi A."/>
            <person name="Getino M."/>
            <person name="Pursley I."/>
            <person name="Horton D.L."/>
            <person name="Alikhan N.F."/>
            <person name="Baker D."/>
            <person name="Gharbi K."/>
            <person name="Hall N."/>
            <person name="Watson M."/>
            <person name="Adriaenssens E.M."/>
            <person name="Foster-Nyarko E."/>
            <person name="Jarju S."/>
            <person name="Secka A."/>
            <person name="Antonio M."/>
            <person name="Oren A."/>
            <person name="Chaudhuri R.R."/>
            <person name="La Ragione R."/>
            <person name="Hildebrand F."/>
            <person name="Pallen M.J."/>
        </authorList>
    </citation>
    <scope>NUCLEOTIDE SEQUENCE</scope>
    <source>
        <strain evidence="5">ChiGjej1B1-1684</strain>
    </source>
</reference>
<comment type="subcellular location">
    <subcellularLocation>
        <location evidence="3">Cytoplasm</location>
    </subcellularLocation>
</comment>
<dbReference type="GO" id="GO:0015937">
    <property type="term" value="P:coenzyme A biosynthetic process"/>
    <property type="evidence" value="ECO:0007669"/>
    <property type="project" value="UniProtKB-UniRule"/>
</dbReference>
<keyword evidence="1 3" id="KW-0547">Nucleotide-binding</keyword>
<keyword evidence="2 3" id="KW-0067">ATP-binding</keyword>
<comment type="similarity">
    <text evidence="3">Belongs to the CoaE family.</text>
</comment>
<keyword evidence="3 5" id="KW-0808">Transferase</keyword>